<reference evidence="1 2" key="1">
    <citation type="journal article" date="2016" name="PLoS ONE">
        <title>Sequence Assembly of Yarrowia lipolytica Strain W29/CLIB89 Shows Transposable Element Diversity.</title>
        <authorList>
            <person name="Magnan C."/>
            <person name="Yu J."/>
            <person name="Chang I."/>
            <person name="Jahn E."/>
            <person name="Kanomata Y."/>
            <person name="Wu J."/>
            <person name="Zeller M."/>
            <person name="Oakes M."/>
            <person name="Baldi P."/>
            <person name="Sandmeyer S."/>
        </authorList>
    </citation>
    <scope>NUCLEOTIDE SEQUENCE [LARGE SCALE GENOMIC DNA]</scope>
    <source>
        <strain evidence="2">CLIB89(W29)</strain>
    </source>
</reference>
<sequence length="71" mass="7643">MTGAASTITYECPICQKSYSPDAYTKHVRECVCSYTREIGLYRDCIVGLSLAVGVSTQIGCASVDLSRSVN</sequence>
<gene>
    <name evidence="1" type="ORF">YALI1_A17724g</name>
</gene>
<name>A0A1D8N5A3_YARLL</name>
<organism evidence="1 2">
    <name type="scientific">Yarrowia lipolytica</name>
    <name type="common">Candida lipolytica</name>
    <dbReference type="NCBI Taxonomy" id="4952"/>
    <lineage>
        <taxon>Eukaryota</taxon>
        <taxon>Fungi</taxon>
        <taxon>Dikarya</taxon>
        <taxon>Ascomycota</taxon>
        <taxon>Saccharomycotina</taxon>
        <taxon>Dipodascomycetes</taxon>
        <taxon>Dipodascales</taxon>
        <taxon>Dipodascales incertae sedis</taxon>
        <taxon>Yarrowia</taxon>
    </lineage>
</organism>
<evidence type="ECO:0008006" key="3">
    <source>
        <dbReference type="Google" id="ProtNLM"/>
    </source>
</evidence>
<dbReference type="AlphaFoldDB" id="A0A1D8N5A3"/>
<dbReference type="VEuPathDB" id="FungiDB:YALI1_A17724g"/>
<dbReference type="Proteomes" id="UP000182444">
    <property type="component" value="Chromosome 1A"/>
</dbReference>
<proteinExistence type="predicted"/>
<dbReference type="RefSeq" id="XP_068137945.1">
    <property type="nucleotide sequence ID" value="XM_068281844.1"/>
</dbReference>
<accession>A0A1D8N5A3</accession>
<dbReference type="EMBL" id="CP017553">
    <property type="protein sequence ID" value="AOW00784.1"/>
    <property type="molecule type" value="Genomic_DNA"/>
</dbReference>
<dbReference type="GeneID" id="94582505"/>
<protein>
    <recommendedName>
        <fullName evidence="3">C2H2-type domain-containing protein</fullName>
    </recommendedName>
</protein>
<evidence type="ECO:0000313" key="2">
    <source>
        <dbReference type="Proteomes" id="UP000182444"/>
    </source>
</evidence>
<evidence type="ECO:0000313" key="1">
    <source>
        <dbReference type="EMBL" id="AOW00784.1"/>
    </source>
</evidence>